<dbReference type="Ensembl" id="ENSXETT00000123010">
    <property type="protein sequence ID" value="ENSXETP00000118444"/>
    <property type="gene ID" value="ENSXETG00000048728"/>
</dbReference>
<proteinExistence type="predicted"/>
<dbReference type="AlphaFoldDB" id="A0A803KDD7"/>
<reference evidence="1" key="1">
    <citation type="journal article" date="2010" name="Science">
        <title>The genome of the Western clawed frog Xenopus tropicalis.</title>
        <authorList>
            <person name="Hellsten U."/>
            <person name="Harland R.M."/>
            <person name="Gilchrist M.J."/>
            <person name="Hendrix D."/>
            <person name="Jurka J."/>
            <person name="Kapitonov V."/>
            <person name="Ovcharenko I."/>
            <person name="Putnam N.H."/>
            <person name="Shu S."/>
            <person name="Taher L."/>
            <person name="Blitz I.L."/>
            <person name="Blumberg B."/>
            <person name="Dichmann D.S."/>
            <person name="Dubchak I."/>
            <person name="Amaya E."/>
            <person name="Detter J.C."/>
            <person name="Fletcher R."/>
            <person name="Gerhard D.S."/>
            <person name="Goodstein D."/>
            <person name="Graves T."/>
            <person name="Grigoriev I.V."/>
            <person name="Grimwood J."/>
            <person name="Kawashima T."/>
            <person name="Lindquist E."/>
            <person name="Lucas S.M."/>
            <person name="Mead P.E."/>
            <person name="Mitros T."/>
            <person name="Ogino H."/>
            <person name="Ohta Y."/>
            <person name="Poliakov A.V."/>
            <person name="Pollet N."/>
            <person name="Robert J."/>
            <person name="Salamov A."/>
            <person name="Sater A.K."/>
            <person name="Schmutz J."/>
            <person name="Terry A."/>
            <person name="Vize P.D."/>
            <person name="Warren W.C."/>
            <person name="Wells D."/>
            <person name="Wills A."/>
            <person name="Wilson R.K."/>
            <person name="Zimmerman L.B."/>
            <person name="Zorn A.M."/>
            <person name="Grainger R."/>
            <person name="Grammer T."/>
            <person name="Khokha M.K."/>
            <person name="Richardson P.M."/>
            <person name="Rokhsar D.S."/>
        </authorList>
    </citation>
    <scope>NUCLEOTIDE SEQUENCE [LARGE SCALE GENOMIC DNA]</scope>
    <source>
        <strain evidence="1">Nigerian</strain>
    </source>
</reference>
<reference evidence="1" key="2">
    <citation type="submission" date="2021-03" db="UniProtKB">
        <authorList>
            <consortium name="Ensembl"/>
        </authorList>
    </citation>
    <scope>IDENTIFICATION</scope>
</reference>
<protein>
    <submittedName>
        <fullName evidence="1">Uncharacterized protein</fullName>
    </submittedName>
</protein>
<dbReference type="InParanoid" id="A0A803KDD7"/>
<sequence length="60" mass="7031">MPYNWNFTANRLATIVQARPLYLFCRKLYYTRVNSPRSSPCLKEHYINTLLCSHGGSHLN</sequence>
<evidence type="ECO:0000313" key="1">
    <source>
        <dbReference type="Ensembl" id="ENSXETP00000118444"/>
    </source>
</evidence>
<organism evidence="1">
    <name type="scientific">Xenopus tropicalis</name>
    <name type="common">Western clawed frog</name>
    <name type="synonym">Silurana tropicalis</name>
    <dbReference type="NCBI Taxonomy" id="8364"/>
    <lineage>
        <taxon>Eukaryota</taxon>
        <taxon>Metazoa</taxon>
        <taxon>Chordata</taxon>
        <taxon>Craniata</taxon>
        <taxon>Vertebrata</taxon>
        <taxon>Euteleostomi</taxon>
        <taxon>Amphibia</taxon>
        <taxon>Batrachia</taxon>
        <taxon>Anura</taxon>
        <taxon>Pipoidea</taxon>
        <taxon>Pipidae</taxon>
        <taxon>Xenopodinae</taxon>
        <taxon>Xenopus</taxon>
        <taxon>Silurana</taxon>
    </lineage>
</organism>
<name>A0A803KDD7_XENTR</name>
<accession>A0A803KDD7</accession>